<dbReference type="CDD" id="cd05401">
    <property type="entry name" value="NT_GlnE_GlnD_like"/>
    <property type="match status" value="2"/>
</dbReference>
<dbReference type="HAMAP" id="MF_00802">
    <property type="entry name" value="GlnE"/>
    <property type="match status" value="1"/>
</dbReference>
<evidence type="ECO:0000256" key="7">
    <source>
        <dbReference type="HAMAP-Rule" id="MF_00802"/>
    </source>
</evidence>
<dbReference type="RefSeq" id="WP_189982127.1">
    <property type="nucleotide sequence ID" value="NZ_BMUL01000018.1"/>
</dbReference>
<dbReference type="InterPro" id="IPR043519">
    <property type="entry name" value="NT_sf"/>
</dbReference>
<evidence type="ECO:0000256" key="1">
    <source>
        <dbReference type="ARBA" id="ARBA00022679"/>
    </source>
</evidence>
<dbReference type="EC" id="2.7.7.89" evidence="7"/>
<keyword evidence="4 7" id="KW-0067">ATP-binding</keyword>
<evidence type="ECO:0000259" key="8">
    <source>
        <dbReference type="Pfam" id="PF03710"/>
    </source>
</evidence>
<comment type="similarity">
    <text evidence="7">Belongs to the GlnE family.</text>
</comment>
<dbReference type="InterPro" id="IPR023057">
    <property type="entry name" value="GlnE"/>
</dbReference>
<dbReference type="GO" id="GO:0005524">
    <property type="term" value="F:ATP binding"/>
    <property type="evidence" value="ECO:0007669"/>
    <property type="project" value="UniProtKB-UniRule"/>
</dbReference>
<dbReference type="SUPFAM" id="SSF81301">
    <property type="entry name" value="Nucleotidyltransferase"/>
    <property type="match status" value="2"/>
</dbReference>
<dbReference type="PANTHER" id="PTHR30621:SF0">
    <property type="entry name" value="BIFUNCTIONAL GLUTAMINE SYNTHETASE ADENYLYLTRANSFERASE_ADENYLYL-REMOVING ENZYME"/>
    <property type="match status" value="1"/>
</dbReference>
<proteinExistence type="inferred from homology"/>
<dbReference type="EC" id="2.7.7.42" evidence="7"/>
<evidence type="ECO:0000256" key="5">
    <source>
        <dbReference type="ARBA" id="ARBA00022842"/>
    </source>
</evidence>
<dbReference type="GO" id="GO:0047388">
    <property type="term" value="F:[glutamine synthetase]-adenylyl-L-tyrosine phosphorylase activity"/>
    <property type="evidence" value="ECO:0007669"/>
    <property type="project" value="UniProtKB-EC"/>
</dbReference>
<evidence type="ECO:0000256" key="3">
    <source>
        <dbReference type="ARBA" id="ARBA00022741"/>
    </source>
</evidence>
<evidence type="ECO:0000259" key="9">
    <source>
        <dbReference type="Pfam" id="PF08335"/>
    </source>
</evidence>
<feature type="domain" description="Glutamate-ammonia ligase adenylyltransferase repeated" evidence="8">
    <location>
        <begin position="581"/>
        <end position="827"/>
    </location>
</feature>
<dbReference type="PANTHER" id="PTHR30621">
    <property type="entry name" value="GLUTAMINE SYNTHETASE ADENYLYLTRANSFERASE"/>
    <property type="match status" value="1"/>
</dbReference>
<dbReference type="Pfam" id="PF08335">
    <property type="entry name" value="GlnD_UR_UTase"/>
    <property type="match status" value="2"/>
</dbReference>
<feature type="domain" description="Glutamate-ammonia ligase adenylyltransferase repeated" evidence="8">
    <location>
        <begin position="88"/>
        <end position="314"/>
    </location>
</feature>
<feature type="domain" description="PII-uridylyltransferase/Glutamine-synthetase adenylyltransferase" evidence="9">
    <location>
        <begin position="868"/>
        <end position="992"/>
    </location>
</feature>
<comment type="function">
    <text evidence="7">Involved in the regulation of glutamine synthetase GlnA, a key enzyme in the process to assimilate ammonia. When cellular nitrogen levels are high, the C-terminal adenylyl transferase (AT) inactivates GlnA by covalent transfer of an adenylyl group from ATP to specific tyrosine residue of GlnA, thus reducing its activity. Conversely, when nitrogen levels are low, the N-terminal adenylyl removase (AR) activates GlnA by removing the adenylyl group by phosphorolysis, increasing its activity. The regulatory region of GlnE binds the signal transduction protein PII (GlnB) which indicates the nitrogen status of the cell.</text>
</comment>
<dbReference type="Gene3D" id="1.20.120.1510">
    <property type="match status" value="1"/>
</dbReference>
<keyword evidence="3 7" id="KW-0547">Nucleotide-binding</keyword>
<dbReference type="SUPFAM" id="SSF81593">
    <property type="entry name" value="Nucleotidyltransferase substrate binding subunit/domain"/>
    <property type="match status" value="2"/>
</dbReference>
<dbReference type="InterPro" id="IPR013546">
    <property type="entry name" value="PII_UdlTrfase/GS_AdlTrfase"/>
</dbReference>
<dbReference type="GO" id="GO:0000287">
    <property type="term" value="F:magnesium ion binding"/>
    <property type="evidence" value="ECO:0007669"/>
    <property type="project" value="UniProtKB-UniRule"/>
</dbReference>
<evidence type="ECO:0000256" key="4">
    <source>
        <dbReference type="ARBA" id="ARBA00022840"/>
    </source>
</evidence>
<dbReference type="NCBIfam" id="NF010707">
    <property type="entry name" value="PRK14109.1"/>
    <property type="match status" value="1"/>
</dbReference>
<dbReference type="GO" id="GO:0000820">
    <property type="term" value="P:regulation of glutamine family amino acid metabolic process"/>
    <property type="evidence" value="ECO:0007669"/>
    <property type="project" value="UniProtKB-UniRule"/>
</dbReference>
<keyword evidence="5 7" id="KW-0460">Magnesium</keyword>
<dbReference type="Gene3D" id="3.30.460.10">
    <property type="entry name" value="Beta Polymerase, domain 2"/>
    <property type="match status" value="2"/>
</dbReference>
<keyword evidence="1 7" id="KW-0808">Transferase</keyword>
<evidence type="ECO:0000256" key="2">
    <source>
        <dbReference type="ARBA" id="ARBA00022695"/>
    </source>
</evidence>
<reference evidence="10" key="1">
    <citation type="journal article" date="2014" name="Int. J. Syst. Evol. Microbiol.">
        <title>Complete genome sequence of Corynebacterium casei LMG S-19264T (=DSM 44701T), isolated from a smear-ripened cheese.</title>
        <authorList>
            <consortium name="US DOE Joint Genome Institute (JGI-PGF)"/>
            <person name="Walter F."/>
            <person name="Albersmeier A."/>
            <person name="Kalinowski J."/>
            <person name="Ruckert C."/>
        </authorList>
    </citation>
    <scope>NUCLEOTIDE SEQUENCE</scope>
    <source>
        <strain evidence="10">JCM 4518</strain>
    </source>
</reference>
<dbReference type="AlphaFoldDB" id="A0A918WCL1"/>
<sequence>MTVPGRRSSTFSRLLRHGFTDPSAAERLLDLPALDALRGDPVLLDALGATADPDLALRGLVRLAEAQPETERAALTTTLVSAKPFRDRLLGVLGTSEALADHLARHPRDWETLVTYEAVDLHPGVAEFERGLAEAGDEVALRVAYRRCLLGIAARDVCGTTDVAQTAAELADLATATLRAALGLARAAAPADAAQCRLAVIAMGKCGGHELNYVSDVDVIFVGEPAEGADEGKALQAATRLAAHLMRICSETTVEGTIWPVDANLRPEGRNGPLVRTLSSHLAYYQRWAKTWEFQALLKARAVAGDPSLGAAYLDAVSPMVWQAAERENFVTDVQAMRRRVVDNIPADRIDRELKLGPGGLRDVEFAVQLLQLVHGRSDATLHSGTTLDALAALAAGGYVGRADAAQLDEAYRFLRAMEHRIQLYRLRRTHLVPEDEADLRRLGRSLGLRTDPVASLTREWKRHAAVVRRLHEKLFYRPLLDAVAQLAPGEIRLSPQAAGQRLEALGYADPAAALRHLEALASGVSRKAAIQRTLLPVLLGWFADSADPDAGLLGFRKVSDALGKTPWYLRLLRDEGAAAENLARVLSAGRFAPDLLLRAPEAVAILGDPGGLAPRGRDHLEQEVLAAVGRADGAEQAVAAARGVRRRELFRTAAADLIDSYGTEDSPRTSDPGALVDRIGQAVTDLNAATLAGALRAAVRAEWGDELPTRFAVIGMGRFGGHELGYGSDADVLFVHEPREGVDEQEAARAANRVVVEMRRLLQLPTTDPPLLIDADLRPEGRSGPMVRTLASYRAYYQRWSLVWEAQALLRAAPMAGDRELGERFVELVDPLRYPVEGLGDDAVREIRRLKARMESERLPRGADPTLHAKLGRGGLSDVEWTVQLLQMRHGWAEPGLRTTRTREALAAAHAAGLIPGEEAQTLDEAWVLATRVRNAVMLVRGRAGDTFPPEPRELAAVGRYLGYGPGHVGEMVDDYRRITRRARAVVEELFYGA</sequence>
<dbReference type="Gene3D" id="1.20.120.330">
    <property type="entry name" value="Nucleotidyltransferases domain 2"/>
    <property type="match status" value="2"/>
</dbReference>
<evidence type="ECO:0000313" key="11">
    <source>
        <dbReference type="Proteomes" id="UP000644020"/>
    </source>
</evidence>
<name>A0A918WCL1_9ACTN</name>
<feature type="region of interest" description="Adenylyl removase" evidence="7">
    <location>
        <begin position="1"/>
        <end position="480"/>
    </location>
</feature>
<evidence type="ECO:0000313" key="10">
    <source>
        <dbReference type="EMBL" id="GHB04382.1"/>
    </source>
</evidence>
<comment type="catalytic activity">
    <reaction evidence="7">
        <text>[glutamine synthetase]-L-tyrosine + ATP = [glutamine synthetase]-O(4)-(5'-adenylyl)-L-tyrosine + diphosphate</text>
        <dbReference type="Rhea" id="RHEA:18589"/>
        <dbReference type="Rhea" id="RHEA-COMP:10660"/>
        <dbReference type="Rhea" id="RHEA-COMP:10661"/>
        <dbReference type="ChEBI" id="CHEBI:30616"/>
        <dbReference type="ChEBI" id="CHEBI:33019"/>
        <dbReference type="ChEBI" id="CHEBI:46858"/>
        <dbReference type="ChEBI" id="CHEBI:83624"/>
        <dbReference type="EC" id="2.7.7.42"/>
    </reaction>
</comment>
<protein>
    <recommendedName>
        <fullName evidence="7">Bifunctional glutamine synthetase adenylyltransferase/adenylyl-removing enzyme</fullName>
    </recommendedName>
    <alternativeName>
        <fullName evidence="7">ATP:glutamine synthetase adenylyltransferase</fullName>
    </alternativeName>
    <alternativeName>
        <fullName evidence="7">ATase</fullName>
    </alternativeName>
    <domain>
        <recommendedName>
            <fullName evidence="7">Glutamine synthetase adenylyl-L-tyrosine phosphorylase</fullName>
            <ecNumber evidence="7">2.7.7.89</ecNumber>
        </recommendedName>
        <alternativeName>
            <fullName evidence="7">Adenylyl removase</fullName>
            <shortName evidence="7">AR</shortName>
            <shortName evidence="7">AT-N</shortName>
        </alternativeName>
    </domain>
    <domain>
        <recommendedName>
            <fullName evidence="7">Glutamine synthetase adenylyl transferase</fullName>
            <ecNumber evidence="7">2.7.7.42</ecNumber>
        </recommendedName>
        <alternativeName>
            <fullName evidence="7">Adenylyl transferase</fullName>
            <shortName evidence="7">AT</shortName>
            <shortName evidence="7">AT-C</shortName>
        </alternativeName>
    </domain>
</protein>
<feature type="domain" description="PII-uridylyltransferase/Glutamine-synthetase adenylyltransferase" evidence="9">
    <location>
        <begin position="337"/>
        <end position="476"/>
    </location>
</feature>
<feature type="region of interest" description="Adenylyl transferase" evidence="7">
    <location>
        <begin position="488"/>
        <end position="995"/>
    </location>
</feature>
<comment type="cofactor">
    <cofactor evidence="7">
        <name>Mg(2+)</name>
        <dbReference type="ChEBI" id="CHEBI:18420"/>
    </cofactor>
</comment>
<dbReference type="Proteomes" id="UP000644020">
    <property type="component" value="Unassembled WGS sequence"/>
</dbReference>
<dbReference type="EMBL" id="BMUL01000018">
    <property type="protein sequence ID" value="GHB04382.1"/>
    <property type="molecule type" value="Genomic_DNA"/>
</dbReference>
<dbReference type="GO" id="GO:0008882">
    <property type="term" value="F:[glutamate-ammonia-ligase] adenylyltransferase activity"/>
    <property type="evidence" value="ECO:0007669"/>
    <property type="project" value="UniProtKB-UniRule"/>
</dbReference>
<keyword evidence="2 7" id="KW-0548">Nucleotidyltransferase</keyword>
<comment type="catalytic activity">
    <reaction evidence="7">
        <text>[glutamine synthetase]-O(4)-(5'-adenylyl)-L-tyrosine + phosphate = [glutamine synthetase]-L-tyrosine + ADP</text>
        <dbReference type="Rhea" id="RHEA:43716"/>
        <dbReference type="Rhea" id="RHEA-COMP:10660"/>
        <dbReference type="Rhea" id="RHEA-COMP:10661"/>
        <dbReference type="ChEBI" id="CHEBI:43474"/>
        <dbReference type="ChEBI" id="CHEBI:46858"/>
        <dbReference type="ChEBI" id="CHEBI:83624"/>
        <dbReference type="ChEBI" id="CHEBI:456216"/>
        <dbReference type="EC" id="2.7.7.89"/>
    </reaction>
</comment>
<organism evidence="10 11">
    <name type="scientific">Streptomyces termitum</name>
    <dbReference type="NCBI Taxonomy" id="67368"/>
    <lineage>
        <taxon>Bacteria</taxon>
        <taxon>Bacillati</taxon>
        <taxon>Actinomycetota</taxon>
        <taxon>Actinomycetes</taxon>
        <taxon>Kitasatosporales</taxon>
        <taxon>Streptomycetaceae</taxon>
        <taxon>Streptomyces</taxon>
    </lineage>
</organism>
<accession>A0A918WCL1</accession>
<reference evidence="10" key="2">
    <citation type="submission" date="2020-09" db="EMBL/GenBank/DDBJ databases">
        <authorList>
            <person name="Sun Q."/>
            <person name="Ohkuma M."/>
        </authorList>
    </citation>
    <scope>NUCLEOTIDE SEQUENCE</scope>
    <source>
        <strain evidence="10">JCM 4518</strain>
    </source>
</reference>
<dbReference type="Pfam" id="PF03710">
    <property type="entry name" value="GlnE"/>
    <property type="match status" value="2"/>
</dbReference>
<dbReference type="InterPro" id="IPR005190">
    <property type="entry name" value="GlnE_rpt_dom"/>
</dbReference>
<keyword evidence="6 7" id="KW-0511">Multifunctional enzyme</keyword>
<gene>
    <name evidence="7 10" type="primary">glnE</name>
    <name evidence="10" type="ORF">GCM10010305_54530</name>
</gene>
<comment type="caution">
    <text evidence="10">The sequence shown here is derived from an EMBL/GenBank/DDBJ whole genome shotgun (WGS) entry which is preliminary data.</text>
</comment>
<evidence type="ECO:0000256" key="6">
    <source>
        <dbReference type="ARBA" id="ARBA00023268"/>
    </source>
</evidence>
<keyword evidence="11" id="KW-1185">Reference proteome</keyword>
<dbReference type="GO" id="GO:0005829">
    <property type="term" value="C:cytosol"/>
    <property type="evidence" value="ECO:0007669"/>
    <property type="project" value="TreeGrafter"/>
</dbReference>